<dbReference type="GO" id="GO:0005829">
    <property type="term" value="C:cytosol"/>
    <property type="evidence" value="ECO:0007669"/>
    <property type="project" value="TreeGrafter"/>
</dbReference>
<evidence type="ECO:0000256" key="1">
    <source>
        <dbReference type="ARBA" id="ARBA00004370"/>
    </source>
</evidence>
<comment type="similarity">
    <text evidence="5">Belongs to the KdsB family.</text>
</comment>
<dbReference type="EMBL" id="CP036425">
    <property type="protein sequence ID" value="QDU32405.1"/>
    <property type="molecule type" value="Genomic_DNA"/>
</dbReference>
<comment type="subcellular location">
    <subcellularLocation>
        <location evidence="5">Cytoplasm</location>
    </subcellularLocation>
    <subcellularLocation>
        <location evidence="1">Membrane</location>
    </subcellularLocation>
</comment>
<comment type="pathway">
    <text evidence="5">Nucleotide-sugar biosynthesis; CMP-3-deoxy-D-manno-octulosonate biosynthesis; CMP-3-deoxy-D-manno-octulosonate from 3-deoxy-D-manno-octulosonate and CTP: step 1/1.</text>
</comment>
<dbReference type="NCBIfam" id="NF009905">
    <property type="entry name" value="PRK13368.1"/>
    <property type="match status" value="1"/>
</dbReference>
<evidence type="ECO:0000256" key="3">
    <source>
        <dbReference type="ARBA" id="ARBA00022695"/>
    </source>
</evidence>
<dbReference type="PANTHER" id="PTHR42866">
    <property type="entry name" value="3-DEOXY-MANNO-OCTULOSONATE CYTIDYLYLTRANSFERASE"/>
    <property type="match status" value="1"/>
</dbReference>
<dbReference type="InterPro" id="IPR004528">
    <property type="entry name" value="KdsB"/>
</dbReference>
<evidence type="ECO:0000256" key="4">
    <source>
        <dbReference type="ARBA" id="ARBA00022985"/>
    </source>
</evidence>
<keyword evidence="7" id="KW-1185">Reference proteome</keyword>
<dbReference type="GO" id="GO:0008690">
    <property type="term" value="F:3-deoxy-manno-octulosonate cytidylyltransferase activity"/>
    <property type="evidence" value="ECO:0007669"/>
    <property type="project" value="UniProtKB-UniRule"/>
</dbReference>
<dbReference type="NCBIfam" id="TIGR00466">
    <property type="entry name" value="kdsB"/>
    <property type="match status" value="1"/>
</dbReference>
<organism evidence="6 7">
    <name type="scientific">Poriferisphaera corsica</name>
    <dbReference type="NCBI Taxonomy" id="2528020"/>
    <lineage>
        <taxon>Bacteria</taxon>
        <taxon>Pseudomonadati</taxon>
        <taxon>Planctomycetota</taxon>
        <taxon>Phycisphaerae</taxon>
        <taxon>Phycisphaerales</taxon>
        <taxon>Phycisphaeraceae</taxon>
        <taxon>Poriferisphaera</taxon>
    </lineage>
</organism>
<dbReference type="EC" id="2.7.7.38" evidence="5"/>
<dbReference type="HAMAP" id="MF_00057">
    <property type="entry name" value="KdsB"/>
    <property type="match status" value="1"/>
</dbReference>
<reference evidence="6 7" key="1">
    <citation type="submission" date="2019-02" db="EMBL/GenBank/DDBJ databases">
        <title>Deep-cultivation of Planctomycetes and their phenomic and genomic characterization uncovers novel biology.</title>
        <authorList>
            <person name="Wiegand S."/>
            <person name="Jogler M."/>
            <person name="Boedeker C."/>
            <person name="Pinto D."/>
            <person name="Vollmers J."/>
            <person name="Rivas-Marin E."/>
            <person name="Kohn T."/>
            <person name="Peeters S.H."/>
            <person name="Heuer A."/>
            <person name="Rast P."/>
            <person name="Oberbeckmann S."/>
            <person name="Bunk B."/>
            <person name="Jeske O."/>
            <person name="Meyerdierks A."/>
            <person name="Storesund J.E."/>
            <person name="Kallscheuer N."/>
            <person name="Luecker S."/>
            <person name="Lage O.M."/>
            <person name="Pohl T."/>
            <person name="Merkel B.J."/>
            <person name="Hornburger P."/>
            <person name="Mueller R.-W."/>
            <person name="Bruemmer F."/>
            <person name="Labrenz M."/>
            <person name="Spormann A.M."/>
            <person name="Op den Camp H."/>
            <person name="Overmann J."/>
            <person name="Amann R."/>
            <person name="Jetten M.S.M."/>
            <person name="Mascher T."/>
            <person name="Medema M.H."/>
            <person name="Devos D.P."/>
            <person name="Kaster A.-K."/>
            <person name="Ovreas L."/>
            <person name="Rohde M."/>
            <person name="Galperin M.Y."/>
            <person name="Jogler C."/>
        </authorList>
    </citation>
    <scope>NUCLEOTIDE SEQUENCE [LARGE SCALE GENOMIC DNA]</scope>
    <source>
        <strain evidence="6 7">KS4</strain>
    </source>
</reference>
<name>A0A517YQA3_9BACT</name>
<dbReference type="SUPFAM" id="SSF53448">
    <property type="entry name" value="Nucleotide-diphospho-sugar transferases"/>
    <property type="match status" value="1"/>
</dbReference>
<dbReference type="Proteomes" id="UP000317369">
    <property type="component" value="Chromosome"/>
</dbReference>
<dbReference type="OrthoDB" id="9815559at2"/>
<protein>
    <recommendedName>
        <fullName evidence="5">3-deoxy-manno-octulosonate cytidylyltransferase</fullName>
        <ecNumber evidence="5">2.7.7.38</ecNumber>
    </recommendedName>
    <alternativeName>
        <fullName evidence="5">CMP-2-keto-3-deoxyoctulosonic acid synthase</fullName>
        <shortName evidence="5">CKS</shortName>
        <shortName evidence="5">CMP-KDO synthase</shortName>
    </alternativeName>
</protein>
<dbReference type="GO" id="GO:0033468">
    <property type="term" value="P:CMP-keto-3-deoxy-D-manno-octulosonic acid biosynthetic process"/>
    <property type="evidence" value="ECO:0007669"/>
    <property type="project" value="UniProtKB-UniRule"/>
</dbReference>
<keyword evidence="4 5" id="KW-0448">Lipopolysaccharide biosynthesis</keyword>
<comment type="catalytic activity">
    <reaction evidence="5">
        <text>3-deoxy-alpha-D-manno-oct-2-ulosonate + CTP = CMP-3-deoxy-beta-D-manno-octulosonate + diphosphate</text>
        <dbReference type="Rhea" id="RHEA:23448"/>
        <dbReference type="ChEBI" id="CHEBI:33019"/>
        <dbReference type="ChEBI" id="CHEBI:37563"/>
        <dbReference type="ChEBI" id="CHEBI:85986"/>
        <dbReference type="ChEBI" id="CHEBI:85987"/>
        <dbReference type="EC" id="2.7.7.38"/>
    </reaction>
</comment>
<dbReference type="Pfam" id="PF02348">
    <property type="entry name" value="CTP_transf_3"/>
    <property type="match status" value="1"/>
</dbReference>
<dbReference type="AlphaFoldDB" id="A0A517YQA3"/>
<accession>A0A517YQA3</accession>
<dbReference type="NCBIfam" id="NF003952">
    <property type="entry name" value="PRK05450.1-5"/>
    <property type="match status" value="1"/>
</dbReference>
<keyword evidence="5" id="KW-0963">Cytoplasm</keyword>
<comment type="function">
    <text evidence="5">Activates KDO (a required 8-carbon sugar) for incorporation into bacterial lipopolysaccharide in Gram-negative bacteria.</text>
</comment>
<sequence length="254" mass="28538">MSARAIAIIPARYDSTRFPGKPLANKTGKPLIQHVIEQVRRTKRVVRIIVATDDQRIFDAVTDCGSEAMMTRKDHPNGTSRIAEVVEKLKAEYHSKSEIMPQIIVNVQGDEPEVEPDVIDTLINGLHDDTNAPMATLASDFAPNEDPSNPNIVKLITNLKGHAIYFSRSLIPHNRDGDTPLKPLKHPGLYAYRPDFLNTYINLEPTPLENAEKLEQLRPLEHGYPIAIIKANVQHHGIDTPEQYEAFVNRFNSQ</sequence>
<gene>
    <name evidence="6" type="primary">kpsU</name>
    <name evidence="5" type="synonym">kdsB</name>
    <name evidence="6" type="ORF">KS4_04370</name>
</gene>
<evidence type="ECO:0000256" key="5">
    <source>
        <dbReference type="HAMAP-Rule" id="MF_00057"/>
    </source>
</evidence>
<proteinExistence type="inferred from homology"/>
<dbReference type="InterPro" id="IPR003329">
    <property type="entry name" value="Cytidylyl_trans"/>
</dbReference>
<dbReference type="KEGG" id="pcor:KS4_04370"/>
<keyword evidence="2 5" id="KW-0808">Transferase</keyword>
<dbReference type="UniPathway" id="UPA00358">
    <property type="reaction ID" value="UER00476"/>
</dbReference>
<dbReference type="RefSeq" id="WP_145073955.1">
    <property type="nucleotide sequence ID" value="NZ_CP036425.1"/>
</dbReference>
<dbReference type="NCBIfam" id="NF003950">
    <property type="entry name" value="PRK05450.1-3"/>
    <property type="match status" value="1"/>
</dbReference>
<dbReference type="PANTHER" id="PTHR42866:SF2">
    <property type="entry name" value="3-DEOXY-MANNO-OCTULOSONATE CYTIDYLYLTRANSFERASE, MITOCHONDRIAL"/>
    <property type="match status" value="1"/>
</dbReference>
<dbReference type="GO" id="GO:0016020">
    <property type="term" value="C:membrane"/>
    <property type="evidence" value="ECO:0007669"/>
    <property type="project" value="UniProtKB-SubCell"/>
</dbReference>
<dbReference type="Gene3D" id="3.90.550.10">
    <property type="entry name" value="Spore Coat Polysaccharide Biosynthesis Protein SpsA, Chain A"/>
    <property type="match status" value="1"/>
</dbReference>
<evidence type="ECO:0000256" key="2">
    <source>
        <dbReference type="ARBA" id="ARBA00022679"/>
    </source>
</evidence>
<dbReference type="InterPro" id="IPR029044">
    <property type="entry name" value="Nucleotide-diphossugar_trans"/>
</dbReference>
<keyword evidence="3 5" id="KW-0548">Nucleotidyltransferase</keyword>
<evidence type="ECO:0000313" key="6">
    <source>
        <dbReference type="EMBL" id="QDU32405.1"/>
    </source>
</evidence>
<dbReference type="CDD" id="cd02517">
    <property type="entry name" value="CMP-KDO-Synthetase"/>
    <property type="match status" value="1"/>
</dbReference>
<evidence type="ECO:0000313" key="7">
    <source>
        <dbReference type="Proteomes" id="UP000317369"/>
    </source>
</evidence>
<dbReference type="FunFam" id="3.90.550.10:FF:000011">
    <property type="entry name" value="3-deoxy-manno-octulosonate cytidylyltransferase"/>
    <property type="match status" value="1"/>
</dbReference>
<dbReference type="GO" id="GO:0009103">
    <property type="term" value="P:lipopolysaccharide biosynthetic process"/>
    <property type="evidence" value="ECO:0007669"/>
    <property type="project" value="UniProtKB-UniRule"/>
</dbReference>